<protein>
    <submittedName>
        <fullName evidence="2">Uncharacterized protein</fullName>
    </submittedName>
</protein>
<gene>
    <name evidence="2" type="ORF">AVEN_227801_1</name>
</gene>
<comment type="caution">
    <text evidence="2">The sequence shown here is derived from an EMBL/GenBank/DDBJ whole genome shotgun (WGS) entry which is preliminary data.</text>
</comment>
<proteinExistence type="predicted"/>
<evidence type="ECO:0000256" key="1">
    <source>
        <dbReference type="SAM" id="MobiDB-lite"/>
    </source>
</evidence>
<feature type="non-terminal residue" evidence="2">
    <location>
        <position position="1"/>
    </location>
</feature>
<feature type="compositionally biased region" description="Acidic residues" evidence="1">
    <location>
        <begin position="104"/>
        <end position="118"/>
    </location>
</feature>
<dbReference type="AlphaFoldDB" id="A0A4Y2C5M3"/>
<sequence>QYSFVLEELSKKIPAEDESDALFLEGEVTEDSDQETDSEIDLENNPVHEEYSDLNSSTNVYIKHGYTETAEIISTEQYSFILEELSKKIPSEDESDALFLEGEVTEDSDQETDSEIDLENNPVHEEYSDLNSSTNVCIIHPFNL</sequence>
<reference evidence="2 3" key="1">
    <citation type="journal article" date="2019" name="Sci. Rep.">
        <title>Orb-weaving spider Araneus ventricosus genome elucidates the spidroin gene catalogue.</title>
        <authorList>
            <person name="Kono N."/>
            <person name="Nakamura H."/>
            <person name="Ohtoshi R."/>
            <person name="Moran D.A.P."/>
            <person name="Shinohara A."/>
            <person name="Yoshida Y."/>
            <person name="Fujiwara M."/>
            <person name="Mori M."/>
            <person name="Tomita M."/>
            <person name="Arakawa K."/>
        </authorList>
    </citation>
    <scope>NUCLEOTIDE SEQUENCE [LARGE SCALE GENOMIC DNA]</scope>
</reference>
<accession>A0A4Y2C5M3</accession>
<feature type="region of interest" description="Disordered" evidence="1">
    <location>
        <begin position="17"/>
        <end position="40"/>
    </location>
</feature>
<dbReference type="Proteomes" id="UP000499080">
    <property type="component" value="Unassembled WGS sequence"/>
</dbReference>
<feature type="compositionally biased region" description="Acidic residues" evidence="1">
    <location>
        <begin position="27"/>
        <end position="40"/>
    </location>
</feature>
<dbReference type="EMBL" id="BGPR01085320">
    <property type="protein sequence ID" value="GBL98936.1"/>
    <property type="molecule type" value="Genomic_DNA"/>
</dbReference>
<organism evidence="2 3">
    <name type="scientific">Araneus ventricosus</name>
    <name type="common">Orbweaver spider</name>
    <name type="synonym">Epeira ventricosa</name>
    <dbReference type="NCBI Taxonomy" id="182803"/>
    <lineage>
        <taxon>Eukaryota</taxon>
        <taxon>Metazoa</taxon>
        <taxon>Ecdysozoa</taxon>
        <taxon>Arthropoda</taxon>
        <taxon>Chelicerata</taxon>
        <taxon>Arachnida</taxon>
        <taxon>Araneae</taxon>
        <taxon>Araneomorphae</taxon>
        <taxon>Entelegynae</taxon>
        <taxon>Araneoidea</taxon>
        <taxon>Araneidae</taxon>
        <taxon>Araneus</taxon>
    </lineage>
</organism>
<evidence type="ECO:0000313" key="3">
    <source>
        <dbReference type="Proteomes" id="UP000499080"/>
    </source>
</evidence>
<feature type="region of interest" description="Disordered" evidence="1">
    <location>
        <begin position="104"/>
        <end position="131"/>
    </location>
</feature>
<evidence type="ECO:0000313" key="2">
    <source>
        <dbReference type="EMBL" id="GBL98936.1"/>
    </source>
</evidence>
<name>A0A4Y2C5M3_ARAVE</name>
<keyword evidence="3" id="KW-1185">Reference proteome</keyword>